<keyword evidence="2 4" id="KW-0413">Isomerase</keyword>
<evidence type="ECO:0000313" key="6">
    <source>
        <dbReference type="EMBL" id="NKC67732.1"/>
    </source>
</evidence>
<feature type="active site" description="Proton acceptor; via imino nitrogen" evidence="3">
    <location>
        <position position="2"/>
    </location>
</feature>
<dbReference type="EMBL" id="JAAVMB010000006">
    <property type="protein sequence ID" value="NKC67732.1"/>
    <property type="molecule type" value="Genomic_DNA"/>
</dbReference>
<reference evidence="6 9" key="2">
    <citation type="submission" date="2020-03" db="EMBL/GenBank/DDBJ databases">
        <title>Bacterial samples isolated from urine from healthy bovine heifers (Gyr breed).</title>
        <authorList>
            <person name="Giannattasio-Ferraz S."/>
            <person name="Maskeri L."/>
            <person name="Penido A."/>
            <person name="Barbosa-Stancioli E.F."/>
            <person name="Putonti C."/>
        </authorList>
    </citation>
    <scope>NUCLEOTIDE SEQUENCE [LARGE SCALE GENOMIC DNA]</scope>
    <source>
        <strain evidence="6 9">UFMG-H7</strain>
    </source>
</reference>
<dbReference type="PANTHER" id="PTHR35530:SF1">
    <property type="entry name" value="2-HYDROXYMUCONATE TAUTOMERASE"/>
    <property type="match status" value="1"/>
</dbReference>
<accession>A0A369AY82</accession>
<dbReference type="InterPro" id="IPR018191">
    <property type="entry name" value="4-OT"/>
</dbReference>
<comment type="caution">
    <text evidence="6">The sequence shown here is derived from an EMBL/GenBank/DDBJ whole genome shotgun (WGS) entry which is preliminary data.</text>
</comment>
<dbReference type="Proteomes" id="UP000521358">
    <property type="component" value="Unassembled WGS sequence"/>
</dbReference>
<protein>
    <recommendedName>
        <fullName evidence="4">Tautomerase</fullName>
        <ecNumber evidence="4">5.3.2.-</ecNumber>
    </recommendedName>
</protein>
<evidence type="ECO:0000313" key="9">
    <source>
        <dbReference type="Proteomes" id="UP000521358"/>
    </source>
</evidence>
<dbReference type="NCBIfam" id="TIGR00013">
    <property type="entry name" value="taut"/>
    <property type="match status" value="1"/>
</dbReference>
<evidence type="ECO:0000259" key="5">
    <source>
        <dbReference type="Pfam" id="PF01361"/>
    </source>
</evidence>
<organism evidence="6 9">
    <name type="scientific">Vagococcus fluvialis</name>
    <dbReference type="NCBI Taxonomy" id="2738"/>
    <lineage>
        <taxon>Bacteria</taxon>
        <taxon>Bacillati</taxon>
        <taxon>Bacillota</taxon>
        <taxon>Bacilli</taxon>
        <taxon>Lactobacillales</taxon>
        <taxon>Enterococcaceae</taxon>
        <taxon>Vagococcus</taxon>
    </lineage>
</organism>
<dbReference type="EMBL" id="NGJX01000004">
    <property type="protein sequence ID" value="RSU02713.1"/>
    <property type="molecule type" value="Genomic_DNA"/>
</dbReference>
<dbReference type="Gene3D" id="3.30.429.10">
    <property type="entry name" value="Macrophage Migration Inhibitory Factor"/>
    <property type="match status" value="1"/>
</dbReference>
<dbReference type="GO" id="GO:0016853">
    <property type="term" value="F:isomerase activity"/>
    <property type="evidence" value="ECO:0007669"/>
    <property type="project" value="UniProtKB-UniRule"/>
</dbReference>
<dbReference type="GeneID" id="63146090"/>
<evidence type="ECO:0000256" key="4">
    <source>
        <dbReference type="RuleBase" id="RU362032"/>
    </source>
</evidence>
<dbReference type="RefSeq" id="WP_086341543.1">
    <property type="nucleotide sequence ID" value="NZ_JAAVMB010000006.1"/>
</dbReference>
<dbReference type="SUPFAM" id="SSF55331">
    <property type="entry name" value="Tautomerase/MIF"/>
    <property type="match status" value="1"/>
</dbReference>
<feature type="domain" description="4-oxalocrotonate tautomerase-like" evidence="5">
    <location>
        <begin position="2"/>
        <end position="57"/>
    </location>
</feature>
<sequence>MPIVHIELLEGRTQEQKNEMVKEVTEAIVKTTGASRDAVHIVINDMEKGNYAVGGKTKLQ</sequence>
<dbReference type="InterPro" id="IPR014347">
    <property type="entry name" value="Tautomerase/MIF_sf"/>
</dbReference>
<comment type="similarity">
    <text evidence="1 4">Belongs to the 4-oxalocrotonate tautomerase family.</text>
</comment>
<evidence type="ECO:0000256" key="1">
    <source>
        <dbReference type="ARBA" id="ARBA00006723"/>
    </source>
</evidence>
<dbReference type="NCBIfam" id="NF002571">
    <property type="entry name" value="PRK02220.1"/>
    <property type="match status" value="1"/>
</dbReference>
<evidence type="ECO:0000256" key="3">
    <source>
        <dbReference type="PIRSR" id="PIRSR618191-1"/>
    </source>
</evidence>
<evidence type="ECO:0000313" key="7">
    <source>
        <dbReference type="EMBL" id="RSU02713.1"/>
    </source>
</evidence>
<evidence type="ECO:0000256" key="2">
    <source>
        <dbReference type="ARBA" id="ARBA00023235"/>
    </source>
</evidence>
<gene>
    <name evidence="7" type="ORF">CBF32_05450</name>
    <name evidence="6" type="ORF">HED35_06510</name>
</gene>
<dbReference type="PANTHER" id="PTHR35530">
    <property type="entry name" value="TAUTOMERASE-RELATED"/>
    <property type="match status" value="1"/>
</dbReference>
<reference evidence="7 8" key="1">
    <citation type="submission" date="2017-05" db="EMBL/GenBank/DDBJ databases">
        <title>Vagococcus spp. assemblies.</title>
        <authorList>
            <person name="Gulvik C.A."/>
        </authorList>
    </citation>
    <scope>NUCLEOTIDE SEQUENCE [LARGE SCALE GENOMIC DNA]</scope>
    <source>
        <strain evidence="7 8">NCFB 2497</strain>
    </source>
</reference>
<dbReference type="InterPro" id="IPR004370">
    <property type="entry name" value="4-OT-like_dom"/>
</dbReference>
<dbReference type="OrthoDB" id="5405937at2"/>
<dbReference type="Pfam" id="PF01361">
    <property type="entry name" value="Tautomerase"/>
    <property type="match status" value="1"/>
</dbReference>
<keyword evidence="8" id="KW-1185">Reference proteome</keyword>
<name>A0A369AY82_9ENTE</name>
<dbReference type="Proteomes" id="UP000288197">
    <property type="component" value="Unassembled WGS sequence"/>
</dbReference>
<evidence type="ECO:0000313" key="8">
    <source>
        <dbReference type="Proteomes" id="UP000288197"/>
    </source>
</evidence>
<dbReference type="AlphaFoldDB" id="A0A369AY82"/>
<proteinExistence type="inferred from homology"/>
<dbReference type="EC" id="5.3.2.-" evidence="4"/>